<name>A0A656HL72_THINJ</name>
<dbReference type="AlphaFoldDB" id="A0A656HL72"/>
<dbReference type="Pfam" id="PF13621">
    <property type="entry name" value="Cupin_8"/>
    <property type="match status" value="1"/>
</dbReference>
<feature type="domain" description="Cupin-like" evidence="1">
    <location>
        <begin position="26"/>
        <end position="233"/>
    </location>
</feature>
<protein>
    <recommendedName>
        <fullName evidence="1">Cupin-like domain-containing protein</fullName>
    </recommendedName>
</protein>
<dbReference type="EMBL" id="JH651384">
    <property type="protein sequence ID" value="EIJ36864.1"/>
    <property type="molecule type" value="Genomic_DNA"/>
</dbReference>
<dbReference type="InterPro" id="IPR050910">
    <property type="entry name" value="JMJD6_ArgDemeth/LysHydrox"/>
</dbReference>
<evidence type="ECO:0000313" key="2">
    <source>
        <dbReference type="EMBL" id="EIJ36864.1"/>
    </source>
</evidence>
<dbReference type="SUPFAM" id="SSF51197">
    <property type="entry name" value="Clavaminate synthase-like"/>
    <property type="match status" value="1"/>
</dbReference>
<organism evidence="2 3">
    <name type="scientific">Thiothrix nivea (strain ATCC 35100 / DSM 5205 / JP2)</name>
    <dbReference type="NCBI Taxonomy" id="870187"/>
    <lineage>
        <taxon>Bacteria</taxon>
        <taxon>Pseudomonadati</taxon>
        <taxon>Pseudomonadota</taxon>
        <taxon>Gammaproteobacteria</taxon>
        <taxon>Thiotrichales</taxon>
        <taxon>Thiotrichaceae</taxon>
        <taxon>Thiothrix</taxon>
    </lineage>
</organism>
<reference evidence="3" key="1">
    <citation type="journal article" date="2011" name="Stand. Genomic Sci.">
        <title>Genome sequence of the filamentous, gliding Thiothrix nivea neotype strain (JP2(T)).</title>
        <authorList>
            <person name="Lapidus A."/>
            <person name="Nolan M."/>
            <person name="Lucas S."/>
            <person name="Glavina Del Rio T."/>
            <person name="Tice H."/>
            <person name="Cheng J.F."/>
            <person name="Tapia R."/>
            <person name="Han C."/>
            <person name="Goodwin L."/>
            <person name="Pitluck S."/>
            <person name="Liolios K."/>
            <person name="Pagani I."/>
            <person name="Ivanova N."/>
            <person name="Huntemann M."/>
            <person name="Mavromatis K."/>
            <person name="Mikhailova N."/>
            <person name="Pati A."/>
            <person name="Chen A."/>
            <person name="Palaniappan K."/>
            <person name="Land M."/>
            <person name="Brambilla E.M."/>
            <person name="Rohde M."/>
            <person name="Abt B."/>
            <person name="Verbarg S."/>
            <person name="Goker M."/>
            <person name="Bristow J."/>
            <person name="Eisen J.A."/>
            <person name="Markowitz V."/>
            <person name="Hugenholtz P."/>
            <person name="Kyrpides N.C."/>
            <person name="Klenk H.P."/>
            <person name="Woyke T."/>
        </authorList>
    </citation>
    <scope>NUCLEOTIDE SEQUENCE [LARGE SCALE GENOMIC DNA]</scope>
    <source>
        <strain evidence="3">ATCC 35100 / DSM 5205 / JP2</strain>
    </source>
</reference>
<dbReference type="InterPro" id="IPR041667">
    <property type="entry name" value="Cupin_8"/>
</dbReference>
<accession>A0A656HL72</accession>
<keyword evidence="3" id="KW-1185">Reference proteome</keyword>
<gene>
    <name evidence="2" type="ORF">Thini_4384</name>
</gene>
<dbReference type="RefSeq" id="WP_002710728.1">
    <property type="nucleotide sequence ID" value="NZ_JH651384.1"/>
</dbReference>
<dbReference type="Gene3D" id="2.60.120.650">
    <property type="entry name" value="Cupin"/>
    <property type="match status" value="1"/>
</dbReference>
<dbReference type="PANTHER" id="PTHR12480">
    <property type="entry name" value="ARGININE DEMETHYLASE AND LYSYL-HYDROXYLASE JMJD"/>
    <property type="match status" value="1"/>
</dbReference>
<dbReference type="Proteomes" id="UP000005317">
    <property type="component" value="Unassembled WGS sequence"/>
</dbReference>
<proteinExistence type="predicted"/>
<sequence>MSSATLEVAPSLPVEAVPAADMTHEHFMENYFKPRVPVLLKNACAHWDFMRKWTRDYLTGEMGDFQCTVARDSRPAYSKEKCSLREYFQQYAHLSTMTFETFEPENQHLPRLLEDIPLPNPFFARTGINAYFFFHANADGGSLPHCHMDAFNLLQYGTKHWVMYDADPEVAPQGWEVLKQCHEDYGAGTFSRDWFAEGPEQVRRAGVATYECEQQAGDIVFIPEHFSHAILNLAENQGMVIITKRPGKVYKKEAGSGYSPNKAQLKV</sequence>
<evidence type="ECO:0000313" key="3">
    <source>
        <dbReference type="Proteomes" id="UP000005317"/>
    </source>
</evidence>
<evidence type="ECO:0000259" key="1">
    <source>
        <dbReference type="Pfam" id="PF13621"/>
    </source>
</evidence>